<keyword evidence="7" id="KW-1185">Reference proteome</keyword>
<dbReference type="AlphaFoldDB" id="A0A423D4Y2"/>
<feature type="domain" description="Tyr recombinase" evidence="5">
    <location>
        <begin position="180"/>
        <end position="411"/>
    </location>
</feature>
<evidence type="ECO:0000259" key="5">
    <source>
        <dbReference type="PROSITE" id="PS51898"/>
    </source>
</evidence>
<dbReference type="RefSeq" id="WP_123567272.1">
    <property type="nucleotide sequence ID" value="NZ_MOAM01000028.1"/>
</dbReference>
<comment type="caution">
    <text evidence="6">The sequence shown here is derived from an EMBL/GenBank/DDBJ whole genome shotgun (WGS) entry which is preliminary data.</text>
</comment>
<organism evidence="6 7">
    <name type="scientific">Pseudomonas vranovensis</name>
    <dbReference type="NCBI Taxonomy" id="321661"/>
    <lineage>
        <taxon>Bacteria</taxon>
        <taxon>Pseudomonadati</taxon>
        <taxon>Pseudomonadota</taxon>
        <taxon>Gammaproteobacteria</taxon>
        <taxon>Pseudomonadales</taxon>
        <taxon>Pseudomonadaceae</taxon>
        <taxon>Pseudomonas</taxon>
    </lineage>
</organism>
<keyword evidence="2" id="KW-0229">DNA integration</keyword>
<dbReference type="GO" id="GO:0006310">
    <property type="term" value="P:DNA recombination"/>
    <property type="evidence" value="ECO:0007669"/>
    <property type="project" value="UniProtKB-KW"/>
</dbReference>
<dbReference type="SUPFAM" id="SSF56349">
    <property type="entry name" value="DNA breaking-rejoining enzymes"/>
    <property type="match status" value="1"/>
</dbReference>
<dbReference type="GO" id="GO:0015074">
    <property type="term" value="P:DNA integration"/>
    <property type="evidence" value="ECO:0007669"/>
    <property type="project" value="UniProtKB-KW"/>
</dbReference>
<dbReference type="InterPro" id="IPR013762">
    <property type="entry name" value="Integrase-like_cat_sf"/>
</dbReference>
<name>A0A423D4Y2_9PSED</name>
<evidence type="ECO:0000256" key="4">
    <source>
        <dbReference type="ARBA" id="ARBA00023172"/>
    </source>
</evidence>
<dbReference type="InterPro" id="IPR011010">
    <property type="entry name" value="DNA_brk_join_enz"/>
</dbReference>
<accession>A0A423D4Y2</accession>
<dbReference type="PANTHER" id="PTHR30349:SF41">
    <property type="entry name" value="INTEGRASE_RECOMBINASE PROTEIN MJ0367-RELATED"/>
    <property type="match status" value="1"/>
</dbReference>
<dbReference type="GO" id="GO:0003677">
    <property type="term" value="F:DNA binding"/>
    <property type="evidence" value="ECO:0007669"/>
    <property type="project" value="UniProtKB-KW"/>
</dbReference>
<protein>
    <submittedName>
        <fullName evidence="6">DNA breaking-rejoining enzyme</fullName>
    </submittedName>
</protein>
<sequence>MIERIETKEITYYAYDLGIEVTHHILIAHENRKQVLLSYPNLFLYNCTRSARGTSARYASLISMLYRFLSTLPEFKDVDSGRFHAVVTNKHLKRWQVHRQVVRQNRGRTSPTCETTINDAKVLLNFFRWITDVGYVTGVQVLLKTAFPNFKNKKMLSYIDAKARTVIDGRNISVLERESRQKRKLSLITNKEISLLAESYTDPVYSALFKFALGTAMRPSELCKYPLYGNGVNKHIAPQSEMRNSSNPIVKYTVIRSKRGKTREIAINQADLKELERTYINPHYRDRAKLYKEKYGEDCPPSILFLTKAGDPIDGDRISRRTTDAKKKAVAKDESFRSAIRFYDSRGWWPTMFLIKFFKDDLLTKNADALYAACAEAIRNQLGHEDIDTTYKHYIDMARLLLMAHQGKVNELITAPEESVSDFMRRMDEGLW</sequence>
<reference evidence="6 7" key="1">
    <citation type="submission" date="2016-10" db="EMBL/GenBank/DDBJ databases">
        <title>Comparative genome analysis of multiple Pseudomonas spp. focuses on biocontrol and plant growth promoting traits.</title>
        <authorList>
            <person name="Tao X.-Y."/>
            <person name="Taylor C.G."/>
        </authorList>
    </citation>
    <scope>NUCLEOTIDE SEQUENCE [LARGE SCALE GENOMIC DNA]</scope>
    <source>
        <strain evidence="6 7">15D11</strain>
    </source>
</reference>
<dbReference type="PROSITE" id="PS51898">
    <property type="entry name" value="TYR_RECOMBINASE"/>
    <property type="match status" value="1"/>
</dbReference>
<evidence type="ECO:0000313" key="6">
    <source>
        <dbReference type="EMBL" id="ROL66625.1"/>
    </source>
</evidence>
<evidence type="ECO:0000313" key="7">
    <source>
        <dbReference type="Proteomes" id="UP000285286"/>
    </source>
</evidence>
<comment type="similarity">
    <text evidence="1">Belongs to the 'phage' integrase family.</text>
</comment>
<dbReference type="InterPro" id="IPR002104">
    <property type="entry name" value="Integrase_catalytic"/>
</dbReference>
<keyword evidence="3" id="KW-0238">DNA-binding</keyword>
<gene>
    <name evidence="6" type="ORF">BHU25_20825</name>
</gene>
<keyword evidence="4" id="KW-0233">DNA recombination</keyword>
<evidence type="ECO:0000256" key="2">
    <source>
        <dbReference type="ARBA" id="ARBA00022908"/>
    </source>
</evidence>
<dbReference type="EMBL" id="MOAM01000028">
    <property type="protein sequence ID" value="ROL66625.1"/>
    <property type="molecule type" value="Genomic_DNA"/>
</dbReference>
<proteinExistence type="inferred from homology"/>
<dbReference type="Gene3D" id="1.10.443.10">
    <property type="entry name" value="Intergrase catalytic core"/>
    <property type="match status" value="1"/>
</dbReference>
<dbReference type="Proteomes" id="UP000285286">
    <property type="component" value="Unassembled WGS sequence"/>
</dbReference>
<evidence type="ECO:0000256" key="1">
    <source>
        <dbReference type="ARBA" id="ARBA00008857"/>
    </source>
</evidence>
<dbReference type="InterPro" id="IPR050090">
    <property type="entry name" value="Tyrosine_recombinase_XerCD"/>
</dbReference>
<evidence type="ECO:0000256" key="3">
    <source>
        <dbReference type="ARBA" id="ARBA00023125"/>
    </source>
</evidence>
<dbReference type="PANTHER" id="PTHR30349">
    <property type="entry name" value="PHAGE INTEGRASE-RELATED"/>
    <property type="match status" value="1"/>
</dbReference>